<evidence type="ECO:0000256" key="1">
    <source>
        <dbReference type="ARBA" id="ARBA00022723"/>
    </source>
</evidence>
<dbReference type="InterPro" id="IPR008922">
    <property type="entry name" value="Di-copper_centre_dom_sf"/>
</dbReference>
<dbReference type="OrthoDB" id="6132182at2759"/>
<feature type="compositionally biased region" description="Polar residues" evidence="2">
    <location>
        <begin position="714"/>
        <end position="726"/>
    </location>
</feature>
<feature type="region of interest" description="Disordered" evidence="2">
    <location>
        <begin position="425"/>
        <end position="728"/>
    </location>
</feature>
<dbReference type="Gene3D" id="1.10.1280.10">
    <property type="entry name" value="Di-copper center containing domain from catechol oxidase"/>
    <property type="match status" value="1"/>
</dbReference>
<reference evidence="4 5" key="1">
    <citation type="submission" date="2016-07" db="EMBL/GenBank/DDBJ databases">
        <title>Comparative genomics of the entomopathogenic fungus Beauveria bassiana.</title>
        <authorList>
            <person name="Valero Jimenez C.A."/>
            <person name="Zwaan B.J."/>
            <person name="Van Kan J.A."/>
            <person name="Takken W."/>
            <person name="Debets A.J."/>
            <person name="Schoustra S.E."/>
            <person name="Koenraadt C.J."/>
        </authorList>
    </citation>
    <scope>NUCLEOTIDE SEQUENCE [LARGE SCALE GENOMIC DNA]</scope>
    <source>
        <strain evidence="4 5">ARSEF 8028</strain>
    </source>
</reference>
<feature type="compositionally biased region" description="Low complexity" evidence="2">
    <location>
        <begin position="435"/>
        <end position="523"/>
    </location>
</feature>
<accession>A0A2S7YA09</accession>
<organism evidence="4 5">
    <name type="scientific">Beauveria bassiana</name>
    <name type="common">White muscardine disease fungus</name>
    <name type="synonym">Tritirachium shiotae</name>
    <dbReference type="NCBI Taxonomy" id="176275"/>
    <lineage>
        <taxon>Eukaryota</taxon>
        <taxon>Fungi</taxon>
        <taxon>Dikarya</taxon>
        <taxon>Ascomycota</taxon>
        <taxon>Pezizomycotina</taxon>
        <taxon>Sordariomycetes</taxon>
        <taxon>Hypocreomycetidae</taxon>
        <taxon>Hypocreales</taxon>
        <taxon>Cordycipitaceae</taxon>
        <taxon>Beauveria</taxon>
    </lineage>
</organism>
<dbReference type="Pfam" id="PF00264">
    <property type="entry name" value="Tyrosinase"/>
    <property type="match status" value="1"/>
</dbReference>
<dbReference type="PRINTS" id="PR00092">
    <property type="entry name" value="TYROSINASE"/>
</dbReference>
<gene>
    <name evidence="4" type="ORF">BB8028_0003g14640</name>
</gene>
<dbReference type="PROSITE" id="PS00497">
    <property type="entry name" value="TYROSINASE_1"/>
    <property type="match status" value="1"/>
</dbReference>
<dbReference type="InterPro" id="IPR050316">
    <property type="entry name" value="Tyrosinase/Hemocyanin"/>
</dbReference>
<dbReference type="PANTHER" id="PTHR11474:SF131">
    <property type="entry name" value="TYROSINASE COPPER-BINDING DOMAIN-CONTAINING PROTEIN"/>
    <property type="match status" value="1"/>
</dbReference>
<evidence type="ECO:0000256" key="2">
    <source>
        <dbReference type="SAM" id="MobiDB-lite"/>
    </source>
</evidence>
<feature type="compositionally biased region" description="Low complexity" evidence="2">
    <location>
        <begin position="530"/>
        <end position="597"/>
    </location>
</feature>
<feature type="compositionally biased region" description="Low complexity" evidence="2">
    <location>
        <begin position="646"/>
        <end position="663"/>
    </location>
</feature>
<name>A0A2S7YA09_BEABA</name>
<proteinExistence type="predicted"/>
<feature type="domain" description="Tyrosinase copper-binding" evidence="3">
    <location>
        <begin position="139"/>
        <end position="156"/>
    </location>
</feature>
<dbReference type="EMBL" id="JRHA01000003">
    <property type="protein sequence ID" value="PQK12849.1"/>
    <property type="molecule type" value="Genomic_DNA"/>
</dbReference>
<comment type="caution">
    <text evidence="4">The sequence shown here is derived from an EMBL/GenBank/DDBJ whole genome shotgun (WGS) entry which is preliminary data.</text>
</comment>
<dbReference type="AlphaFoldDB" id="A0A2S7YA09"/>
<dbReference type="SUPFAM" id="SSF48056">
    <property type="entry name" value="Di-copper centre-containing domain"/>
    <property type="match status" value="1"/>
</dbReference>
<protein>
    <recommendedName>
        <fullName evidence="3">Tyrosinase copper-binding domain-containing protein</fullName>
    </recommendedName>
</protein>
<dbReference type="GO" id="GO:0046872">
    <property type="term" value="F:metal ion binding"/>
    <property type="evidence" value="ECO:0007669"/>
    <property type="project" value="UniProtKB-KW"/>
</dbReference>
<feature type="compositionally biased region" description="Polar residues" evidence="2">
    <location>
        <begin position="632"/>
        <end position="645"/>
    </location>
</feature>
<feature type="compositionally biased region" description="Low complexity" evidence="2">
    <location>
        <begin position="681"/>
        <end position="713"/>
    </location>
</feature>
<evidence type="ECO:0000259" key="3">
    <source>
        <dbReference type="PROSITE" id="PS00497"/>
    </source>
</evidence>
<dbReference type="PANTHER" id="PTHR11474">
    <property type="entry name" value="TYROSINASE FAMILY MEMBER"/>
    <property type="match status" value="1"/>
</dbReference>
<dbReference type="InterPro" id="IPR002227">
    <property type="entry name" value="Tyrosinase_Cu-bd"/>
</dbReference>
<keyword evidence="1" id="KW-0479">Metal-binding</keyword>
<feature type="compositionally biased region" description="Polar residues" evidence="2">
    <location>
        <begin position="664"/>
        <end position="675"/>
    </location>
</feature>
<evidence type="ECO:0000313" key="4">
    <source>
        <dbReference type="EMBL" id="PQK12849.1"/>
    </source>
</evidence>
<sequence>MEYLQCCFSTETWHLELFNMRLQLRAASLFLTLASTVLASSFVSSTEGVAGAIVGALGGVDGRIGDNGPIPLRRSITELAAEAGPQWDLYLQALRAMYDRDSKDPESFFQIAGIHGRPFTEYNNAGKMNTNGWGGYSTHGEILFIIWHRPFVALFEQTLVKEAKILAAQYPENLRSIYQRAAEDLRAPYWDWALEPWLPSVVLPETIEVKAATKTGTVAKKIENPLYTYRFSKEVMQGKYGEFDTYNRMYRCQNPQDANQKLYSRNYKSWVYDVFSRAKSFSEFATTASKGSSIEAVHNAIHWDAGCGGQFMDSQYSAFEPLFMLHHSNVDRLWAYWQAIYPEASTFNGRYQCLSRFNTLSGTMTSLDSPLQPFRQANGEWHTSRSVNSIKTFGYAYQGLEYWTKSETEMQQGAVELINSLYGPEEKKKKKKRPSVSSTSAKSTQTSSKQSVQMSSSKQSIQTTSTESTQTTIKQSSQTTLTQSTQTSSSKKSSQSTSEHSTQSASQQSTPTTIEQSSQTTSTESDKTTVKQSSQSTLTQSTQSISSKQSTQSASEQSSQLASKQSMQSSAQASSQPAPTISSSSSSHSTETISKQSTQASGTVSTGTSKQQSKETSSVQSTTQSSGTVSTDNQHSIETSSVQSTQSHIEQASSSVSSSPSQSTATAGNRTSSAWPTAGASKPSSPISSSSRAGNETSRASSATSAALPTTSAQVDSHSDSNATETGDNKRFYAGITVDVAYLPVRPCAIEISIGMWRAGDMAIMQMPEKGIVYDSISLSDAISNAGLGDVADTEVVSQVMSRLHVALRKADGSSIDVTQLSGLRVDIEAAEVVTATSKFELPQMVKSSTQVMLDKPVSGCAAQY</sequence>
<feature type="compositionally biased region" description="Low complexity" evidence="2">
    <location>
        <begin position="605"/>
        <end position="631"/>
    </location>
</feature>
<dbReference type="Proteomes" id="UP000237441">
    <property type="component" value="Unassembled WGS sequence"/>
</dbReference>
<evidence type="ECO:0000313" key="5">
    <source>
        <dbReference type="Proteomes" id="UP000237441"/>
    </source>
</evidence>
<dbReference type="GO" id="GO:0016491">
    <property type="term" value="F:oxidoreductase activity"/>
    <property type="evidence" value="ECO:0007669"/>
    <property type="project" value="InterPro"/>
</dbReference>